<evidence type="ECO:0008006" key="4">
    <source>
        <dbReference type="Google" id="ProtNLM"/>
    </source>
</evidence>
<dbReference type="STRING" id="1797768.A3C59_01470"/>
<gene>
    <name evidence="2" type="ORF">A3C59_01470</name>
</gene>
<organism evidence="2 3">
    <name type="scientific">Candidatus Daviesbacteria bacterium RIFCSPHIGHO2_02_FULL_36_13</name>
    <dbReference type="NCBI Taxonomy" id="1797768"/>
    <lineage>
        <taxon>Bacteria</taxon>
        <taxon>Candidatus Daviesiibacteriota</taxon>
    </lineage>
</organism>
<sequence length="238" mass="26446">MKEKIPVIVISAVLIIAILAWLFVESSKPLPGTKIEDLGREHINDISKIEYNSNPPTSGTHFPVWAKKGVYDRVISDGHLVHSLEHGYVVISYNCDKQVTSNKSLVTSAYAHLGEPVEIHDVATGSAKPLMIMKTTDDSQMSGFTPQNPPPKEIELSANFQSDACKKLVSSLSSFLNKYERIIVVPRPSLDTRIAITAWAKIDKFNLSTSSELSVNEIERISKFIEAYHNQGPERTIE</sequence>
<evidence type="ECO:0000313" key="2">
    <source>
        <dbReference type="EMBL" id="OGE32521.1"/>
    </source>
</evidence>
<keyword evidence="1" id="KW-0472">Membrane</keyword>
<proteinExistence type="predicted"/>
<evidence type="ECO:0000313" key="3">
    <source>
        <dbReference type="Proteomes" id="UP000176902"/>
    </source>
</evidence>
<feature type="transmembrane region" description="Helical" evidence="1">
    <location>
        <begin position="7"/>
        <end position="24"/>
    </location>
</feature>
<dbReference type="AlphaFoldDB" id="A0A1F5JVL9"/>
<dbReference type="Proteomes" id="UP000176902">
    <property type="component" value="Unassembled WGS sequence"/>
</dbReference>
<name>A0A1F5JVL9_9BACT</name>
<accession>A0A1F5JVL9</accession>
<dbReference type="InterPro" id="IPR021454">
    <property type="entry name" value="DUF3105"/>
</dbReference>
<protein>
    <recommendedName>
        <fullName evidence="4">DUF3105 domain-containing protein</fullName>
    </recommendedName>
</protein>
<keyword evidence="1" id="KW-0812">Transmembrane</keyword>
<dbReference type="EMBL" id="MFCV01000025">
    <property type="protein sequence ID" value="OGE32521.1"/>
    <property type="molecule type" value="Genomic_DNA"/>
</dbReference>
<evidence type="ECO:0000256" key="1">
    <source>
        <dbReference type="SAM" id="Phobius"/>
    </source>
</evidence>
<comment type="caution">
    <text evidence="2">The sequence shown here is derived from an EMBL/GenBank/DDBJ whole genome shotgun (WGS) entry which is preliminary data.</text>
</comment>
<keyword evidence="1" id="KW-1133">Transmembrane helix</keyword>
<dbReference type="Pfam" id="PF11303">
    <property type="entry name" value="DUF3105"/>
    <property type="match status" value="1"/>
</dbReference>
<reference evidence="2 3" key="1">
    <citation type="journal article" date="2016" name="Nat. Commun.">
        <title>Thousands of microbial genomes shed light on interconnected biogeochemical processes in an aquifer system.</title>
        <authorList>
            <person name="Anantharaman K."/>
            <person name="Brown C.T."/>
            <person name="Hug L.A."/>
            <person name="Sharon I."/>
            <person name="Castelle C.J."/>
            <person name="Probst A.J."/>
            <person name="Thomas B.C."/>
            <person name="Singh A."/>
            <person name="Wilkins M.J."/>
            <person name="Karaoz U."/>
            <person name="Brodie E.L."/>
            <person name="Williams K.H."/>
            <person name="Hubbard S.S."/>
            <person name="Banfield J.F."/>
        </authorList>
    </citation>
    <scope>NUCLEOTIDE SEQUENCE [LARGE SCALE GENOMIC DNA]</scope>
</reference>